<dbReference type="EMBL" id="BAABDQ010000099">
    <property type="protein sequence ID" value="GAA3627785.1"/>
    <property type="molecule type" value="Genomic_DNA"/>
</dbReference>
<accession>A0ABP7AA00</accession>
<comment type="caution">
    <text evidence="1">The sequence shown here is derived from an EMBL/GenBank/DDBJ whole genome shotgun (WGS) entry which is preliminary data.</text>
</comment>
<evidence type="ECO:0000313" key="1">
    <source>
        <dbReference type="EMBL" id="GAA3627785.1"/>
    </source>
</evidence>
<proteinExistence type="predicted"/>
<name>A0ABP7AA00_9ACTN</name>
<reference evidence="2" key="1">
    <citation type="journal article" date="2019" name="Int. J. Syst. Evol. Microbiol.">
        <title>The Global Catalogue of Microorganisms (GCM) 10K type strain sequencing project: providing services to taxonomists for standard genome sequencing and annotation.</title>
        <authorList>
            <consortium name="The Broad Institute Genomics Platform"/>
            <consortium name="The Broad Institute Genome Sequencing Center for Infectious Disease"/>
            <person name="Wu L."/>
            <person name="Ma J."/>
        </authorList>
    </citation>
    <scope>NUCLEOTIDE SEQUENCE [LARGE SCALE GENOMIC DNA]</scope>
    <source>
        <strain evidence="2">JCM 17326</strain>
    </source>
</reference>
<sequence length="70" mass="7832">MHGRRAHRLLRELEDRLWALAPPGRLSLNIKPTRDTPELLLELIHNCHALLPALSPDLEGAIKISSVKPA</sequence>
<organism evidence="1 2">
    <name type="scientific">Nonomuraea rosea</name>
    <dbReference type="NCBI Taxonomy" id="638574"/>
    <lineage>
        <taxon>Bacteria</taxon>
        <taxon>Bacillati</taxon>
        <taxon>Actinomycetota</taxon>
        <taxon>Actinomycetes</taxon>
        <taxon>Streptosporangiales</taxon>
        <taxon>Streptosporangiaceae</taxon>
        <taxon>Nonomuraea</taxon>
    </lineage>
</organism>
<keyword evidence="2" id="KW-1185">Reference proteome</keyword>
<evidence type="ECO:0000313" key="2">
    <source>
        <dbReference type="Proteomes" id="UP001500630"/>
    </source>
</evidence>
<gene>
    <name evidence="1" type="ORF">GCM10022419_136190</name>
</gene>
<protein>
    <submittedName>
        <fullName evidence="1">Uncharacterized protein</fullName>
    </submittedName>
</protein>
<dbReference type="Proteomes" id="UP001500630">
    <property type="component" value="Unassembled WGS sequence"/>
</dbReference>